<evidence type="ECO:0000313" key="3">
    <source>
        <dbReference type="EMBL" id="VFK54427.1"/>
    </source>
</evidence>
<feature type="compositionally biased region" description="Low complexity" evidence="1">
    <location>
        <begin position="376"/>
        <end position="388"/>
    </location>
</feature>
<dbReference type="AlphaFoldDB" id="A0A450ZIC8"/>
<feature type="region of interest" description="Disordered" evidence="1">
    <location>
        <begin position="314"/>
        <end position="396"/>
    </location>
</feature>
<feature type="region of interest" description="Disordered" evidence="1">
    <location>
        <begin position="1"/>
        <end position="46"/>
    </location>
</feature>
<dbReference type="EMBL" id="CAADFV010000023">
    <property type="protein sequence ID" value="VFK54817.1"/>
    <property type="molecule type" value="Genomic_DNA"/>
</dbReference>
<gene>
    <name evidence="3" type="ORF">BECKTUN1418D_GA0071000_10232</name>
    <name evidence="4" type="ORF">BECKTUN1418E_GA0071001_10238</name>
    <name evidence="2" type="ORF">BECKTUN1418F_GA0071002_10228</name>
</gene>
<evidence type="ECO:0000313" key="2">
    <source>
        <dbReference type="EMBL" id="VFK53478.1"/>
    </source>
</evidence>
<feature type="compositionally biased region" description="Polar residues" evidence="1">
    <location>
        <begin position="326"/>
        <end position="347"/>
    </location>
</feature>
<accession>A0A450ZIC8</accession>
<feature type="compositionally biased region" description="Low complexity" evidence="1">
    <location>
        <begin position="1"/>
        <end position="10"/>
    </location>
</feature>
<proteinExistence type="predicted"/>
<evidence type="ECO:0000313" key="4">
    <source>
        <dbReference type="EMBL" id="VFK54817.1"/>
    </source>
</evidence>
<protein>
    <recommendedName>
        <fullName evidence="5">DUF3300 domain-containing protein</fullName>
    </recommendedName>
</protein>
<sequence length="396" mass="44022">MRISNSIPTSRIRRTIRPSPEFSSNLSTYRKNKNPDRTHARGKANPLSASARSADMFFLVILFTLFLAGVSGCSNQYAEDATRKAEAVGKRLTELGRRIDSGSLVNTRVIKTYADRLASRQPAFKEIAMQLRLDGTTKGPLYRGLRQRLADVNRKPGNKQEFAAAYQELEALEAGTDPIVYNDALLDVVNTLADLSQGELPRINIPENVQTAAVKGGSGQVPGSYLVGNPGYGQWKTDSSGTSFWQWYGMYRMFGDVLGFAGGGFGGYHRGPIYHDAWYSRPRYSFYHDAGRNTYGSRADRNTWRTGRDRLARQGIRTPRPKNYGSVASKQRVSTYASRRARTNSALRSGRMPSSSNTRTSATRARMGTNVKRRSSFFGASSRGTSSSRSRRFRGK</sequence>
<organism evidence="2">
    <name type="scientific">Candidatus Kentrum sp. TUN</name>
    <dbReference type="NCBI Taxonomy" id="2126343"/>
    <lineage>
        <taxon>Bacteria</taxon>
        <taxon>Pseudomonadati</taxon>
        <taxon>Pseudomonadota</taxon>
        <taxon>Gammaproteobacteria</taxon>
        <taxon>Candidatus Kentrum</taxon>
    </lineage>
</organism>
<dbReference type="EMBL" id="CAADFY010000022">
    <property type="protein sequence ID" value="VFK53478.1"/>
    <property type="molecule type" value="Genomic_DNA"/>
</dbReference>
<dbReference type="EMBL" id="CAADFX010000023">
    <property type="protein sequence ID" value="VFK54427.1"/>
    <property type="molecule type" value="Genomic_DNA"/>
</dbReference>
<reference evidence="2" key="1">
    <citation type="submission" date="2019-02" db="EMBL/GenBank/DDBJ databases">
        <authorList>
            <person name="Gruber-Vodicka R. H."/>
            <person name="Seah K. B. B."/>
        </authorList>
    </citation>
    <scope>NUCLEOTIDE SEQUENCE</scope>
    <source>
        <strain evidence="3">BECK_BY1</strain>
        <strain evidence="4">BECK_BY2</strain>
        <strain evidence="2">BECK_BY3</strain>
    </source>
</reference>
<feature type="compositionally biased region" description="Low complexity" evidence="1">
    <location>
        <begin position="354"/>
        <end position="366"/>
    </location>
</feature>
<name>A0A450ZIC8_9GAMM</name>
<evidence type="ECO:0000256" key="1">
    <source>
        <dbReference type="SAM" id="MobiDB-lite"/>
    </source>
</evidence>
<evidence type="ECO:0008006" key="5">
    <source>
        <dbReference type="Google" id="ProtNLM"/>
    </source>
</evidence>